<dbReference type="PANTHER" id="PTHR10151">
    <property type="entry name" value="ECTONUCLEOTIDE PYROPHOSPHATASE/PHOSPHODIESTERASE"/>
    <property type="match status" value="1"/>
</dbReference>
<dbReference type="Proteomes" id="UP000236604">
    <property type="component" value="Unassembled WGS sequence"/>
</dbReference>
<dbReference type="PANTHER" id="PTHR10151:SF120">
    <property type="entry name" value="BIS(5'-ADENOSYL)-TRIPHOSPHATASE"/>
    <property type="match status" value="1"/>
</dbReference>
<reference evidence="1 2" key="1">
    <citation type="submission" date="2013-12" db="EMBL/GenBank/DDBJ databases">
        <title>Comparative genomics of Petrotoga isolates.</title>
        <authorList>
            <person name="Nesbo C.L."/>
            <person name="Charchuk R."/>
            <person name="Chow K."/>
        </authorList>
    </citation>
    <scope>NUCLEOTIDE SEQUENCE [LARGE SCALE GENOMIC DNA]</scope>
    <source>
        <strain evidence="1 2">DSM 14811</strain>
    </source>
</reference>
<evidence type="ECO:0000313" key="2">
    <source>
        <dbReference type="Proteomes" id="UP000236604"/>
    </source>
</evidence>
<dbReference type="GO" id="GO:0016787">
    <property type="term" value="F:hydrolase activity"/>
    <property type="evidence" value="ECO:0007669"/>
    <property type="project" value="UniProtKB-ARBA"/>
</dbReference>
<gene>
    <name evidence="1" type="ORF">X927_08220</name>
</gene>
<dbReference type="RefSeq" id="WP_103077543.1">
    <property type="nucleotide sequence ID" value="NZ_AZRN01000034.1"/>
</dbReference>
<dbReference type="InterPro" id="IPR017850">
    <property type="entry name" value="Alkaline_phosphatase_core_sf"/>
</dbReference>
<accession>A0A2K1P5T3</accession>
<dbReference type="AlphaFoldDB" id="A0A2K1P5T3"/>
<dbReference type="Gene3D" id="3.40.720.10">
    <property type="entry name" value="Alkaline Phosphatase, subunit A"/>
    <property type="match status" value="1"/>
</dbReference>
<organism evidence="1 2">
    <name type="scientific">Petrotoga mexicana DSM 14811</name>
    <dbReference type="NCBI Taxonomy" id="1122954"/>
    <lineage>
        <taxon>Bacteria</taxon>
        <taxon>Thermotogati</taxon>
        <taxon>Thermotogota</taxon>
        <taxon>Thermotogae</taxon>
        <taxon>Petrotogales</taxon>
        <taxon>Petrotogaceae</taxon>
        <taxon>Petrotoga</taxon>
    </lineage>
</organism>
<dbReference type="Pfam" id="PF01663">
    <property type="entry name" value="Phosphodiest"/>
    <property type="match status" value="1"/>
</dbReference>
<name>A0A2K1P5T3_9BACT</name>
<dbReference type="SUPFAM" id="SSF53649">
    <property type="entry name" value="Alkaline phosphatase-like"/>
    <property type="match status" value="1"/>
</dbReference>
<dbReference type="InterPro" id="IPR002591">
    <property type="entry name" value="Phosphodiest/P_Trfase"/>
</dbReference>
<protein>
    <submittedName>
        <fullName evidence="1">Phosphodiesterase</fullName>
    </submittedName>
</protein>
<keyword evidence="2" id="KW-1185">Reference proteome</keyword>
<sequence length="445" mass="51550">MNKKIVIIGLDCASPNLIFDEFFDDLPNLRKIMENGVYNELESTIPPITVPAWMSMFTGKDPGELGIYGFTNRQNYDYHSFSLVSSKSVKYKKLWDIFTQKGKQNIVIGVPLTYPPSPLKGHMITGFLTPSFESNYTYPKYLKNELAANTGHFIFDVNDFRTEDKERLLKDIYDMTNNHFKIANYLAKNKPWDLFVMVEMGTDRIHHGFWALHDKKHPKHIKSRFNSAIRDYYIHLDNKIGEFLNGIHGDFDVIIVSDHGIKPMYGGIAINEWLIKKGYLVLKEYPKKPVSINKLIREKKIDWSKTKVWGNGGYHGKLFFNIKGREPLGVIEKNELDNFKTKLIQELKDIKNEDGYEMNTNVYEPQKIYNKVNNIPPDLIVYFDDLSWRCQGTIGNESIYTHDNDIGPDDANHASHGIFISSNKILKINKITDFFNSIVYNYLSD</sequence>
<evidence type="ECO:0000313" key="1">
    <source>
        <dbReference type="EMBL" id="PNR98153.1"/>
    </source>
</evidence>
<dbReference type="EMBL" id="AZRN01000034">
    <property type="protein sequence ID" value="PNR98153.1"/>
    <property type="molecule type" value="Genomic_DNA"/>
</dbReference>
<proteinExistence type="predicted"/>
<comment type="caution">
    <text evidence="1">The sequence shown here is derived from an EMBL/GenBank/DDBJ whole genome shotgun (WGS) entry which is preliminary data.</text>
</comment>